<dbReference type="SUPFAM" id="SSF47413">
    <property type="entry name" value="lambda repressor-like DNA-binding domains"/>
    <property type="match status" value="1"/>
</dbReference>
<gene>
    <name evidence="3" type="ORF">HYQ43_04590</name>
</gene>
<dbReference type="Gene3D" id="1.10.260.40">
    <property type="entry name" value="lambda repressor-like DNA-binding domains"/>
    <property type="match status" value="1"/>
</dbReference>
<evidence type="ECO:0000259" key="2">
    <source>
        <dbReference type="PROSITE" id="PS50943"/>
    </source>
</evidence>
<dbReference type="GO" id="GO:0003677">
    <property type="term" value="F:DNA binding"/>
    <property type="evidence" value="ECO:0007669"/>
    <property type="project" value="InterPro"/>
</dbReference>
<proteinExistence type="predicted"/>
<evidence type="ECO:0000256" key="1">
    <source>
        <dbReference type="SAM" id="MobiDB-lite"/>
    </source>
</evidence>
<dbReference type="Proteomes" id="UP000509322">
    <property type="component" value="Chromosome 1"/>
</dbReference>
<reference evidence="3 4" key="1">
    <citation type="submission" date="2020-07" db="EMBL/GenBank/DDBJ databases">
        <title>The complete genome of Paracoccus pantotrophus ACCC 10489.</title>
        <authorList>
            <person name="Si Y."/>
        </authorList>
    </citation>
    <scope>NUCLEOTIDE SEQUENCE [LARGE SCALE GENOMIC DNA]</scope>
    <source>
        <strain evidence="4">ACCC 10489</strain>
    </source>
</reference>
<dbReference type="SMART" id="SM00530">
    <property type="entry name" value="HTH_XRE"/>
    <property type="match status" value="1"/>
</dbReference>
<dbReference type="InterPro" id="IPR010982">
    <property type="entry name" value="Lambda_DNA-bd_dom_sf"/>
</dbReference>
<dbReference type="AlphaFoldDB" id="A0A7H9BRB7"/>
<feature type="compositionally biased region" description="Basic and acidic residues" evidence="1">
    <location>
        <begin position="98"/>
        <end position="111"/>
    </location>
</feature>
<dbReference type="PROSITE" id="PS50943">
    <property type="entry name" value="HTH_CROC1"/>
    <property type="match status" value="1"/>
</dbReference>
<dbReference type="EMBL" id="CP058689">
    <property type="protein sequence ID" value="QLH13563.1"/>
    <property type="molecule type" value="Genomic_DNA"/>
</dbReference>
<protein>
    <submittedName>
        <fullName evidence="3">Helix-turn-helix transcriptional regulator</fullName>
    </submittedName>
</protein>
<dbReference type="InterPro" id="IPR001387">
    <property type="entry name" value="Cro/C1-type_HTH"/>
</dbReference>
<dbReference type="Pfam" id="PF01381">
    <property type="entry name" value="HTH_3"/>
    <property type="match status" value="1"/>
</dbReference>
<evidence type="ECO:0000313" key="4">
    <source>
        <dbReference type="Proteomes" id="UP000509322"/>
    </source>
</evidence>
<name>A0A7H9BRB7_PARPN</name>
<feature type="region of interest" description="Disordered" evidence="1">
    <location>
        <begin position="92"/>
        <end position="111"/>
    </location>
</feature>
<evidence type="ECO:0000313" key="3">
    <source>
        <dbReference type="EMBL" id="QLH13563.1"/>
    </source>
</evidence>
<accession>A0A7H9BRB7</accession>
<sequence length="111" mass="11881">MKLRAIRESKGLSQAQLGELIGKDQATVQRAETMHKSAKLETYIACADALGVELSDIFTESRSDEEALLVIAYRSASSAARSRVLANLSEAEALPTEDDSRAKKADKGLGG</sequence>
<feature type="domain" description="HTH cro/C1-type" evidence="2">
    <location>
        <begin position="3"/>
        <end position="57"/>
    </location>
</feature>
<organism evidence="3 4">
    <name type="scientific">Paracoccus pantotrophus</name>
    <name type="common">Thiosphaera pantotropha</name>
    <dbReference type="NCBI Taxonomy" id="82367"/>
    <lineage>
        <taxon>Bacteria</taxon>
        <taxon>Pseudomonadati</taxon>
        <taxon>Pseudomonadota</taxon>
        <taxon>Alphaproteobacteria</taxon>
        <taxon>Rhodobacterales</taxon>
        <taxon>Paracoccaceae</taxon>
        <taxon>Paracoccus</taxon>
    </lineage>
</organism>
<dbReference type="CDD" id="cd00093">
    <property type="entry name" value="HTH_XRE"/>
    <property type="match status" value="1"/>
</dbReference>